<reference evidence="1 2" key="2">
    <citation type="submission" date="2024-09" db="EMBL/GenBank/DDBJ databases">
        <title>Draft genome sequence of Candidatus Magnetaquicoccaceae bacterium FCR-1.</title>
        <authorList>
            <person name="Shimoshige H."/>
            <person name="Shimamura S."/>
            <person name="Taoka A."/>
            <person name="Kobayashi H."/>
            <person name="Maekawa T."/>
        </authorList>
    </citation>
    <scope>NUCLEOTIDE SEQUENCE [LARGE SCALE GENOMIC DNA]</scope>
    <source>
        <strain evidence="1 2">FCR-1</strain>
    </source>
</reference>
<evidence type="ECO:0008006" key="3">
    <source>
        <dbReference type="Google" id="ProtNLM"/>
    </source>
</evidence>
<name>A0ABQ0CD92_9PROT</name>
<reference evidence="1 2" key="1">
    <citation type="submission" date="2024-05" db="EMBL/GenBank/DDBJ databases">
        <authorList>
            <consortium name="Candidatus Magnetaquicoccaceae bacterium FCR-1 genome sequencing consortium"/>
            <person name="Shimoshige H."/>
            <person name="Shimamura S."/>
            <person name="Taoka A."/>
            <person name="Kobayashi H."/>
            <person name="Maekawa T."/>
        </authorList>
    </citation>
    <scope>NUCLEOTIDE SEQUENCE [LARGE SCALE GENOMIC DNA]</scope>
    <source>
        <strain evidence="1 2">FCR-1</strain>
    </source>
</reference>
<organism evidence="1 2">
    <name type="scientific">Candidatus Magnetaquiglobus chichijimensis</name>
    <dbReference type="NCBI Taxonomy" id="3141448"/>
    <lineage>
        <taxon>Bacteria</taxon>
        <taxon>Pseudomonadati</taxon>
        <taxon>Pseudomonadota</taxon>
        <taxon>Magnetococcia</taxon>
        <taxon>Magnetococcales</taxon>
        <taxon>Candidatus Magnetaquicoccaceae</taxon>
        <taxon>Candidatus Magnetaquiglobus</taxon>
    </lineage>
</organism>
<dbReference type="PANTHER" id="PTHR39327:SF1">
    <property type="entry name" value="BLR5470 PROTEIN"/>
    <property type="match status" value="1"/>
</dbReference>
<gene>
    <name evidence="1" type="ORF">SIID45300_03202</name>
</gene>
<dbReference type="Pfam" id="PF06035">
    <property type="entry name" value="Peptidase_C93"/>
    <property type="match status" value="1"/>
</dbReference>
<sequence length="296" mass="33449">MGWRSVVYALLIVAGLPLPTSEAGDPERGSSLMRLFQESASRADDSGRSEKWARVFNRHAQAKPASWDEDLAEVRALPMPDRLQAVQDRVNRRIRYQDDPENIWLAPVDSYRDGGDCEDYAIAKMLLLDESGFSEKHLRLVTLAPSPTNAVHHVILVAWLQEKMVVLDSPGRVVGDRVVRWEGYRDAGRPLNWVGWRGGGVSSDGGGERFVGQGIWGSGGRKILSYREFPIQEKLVRIAADWLVIHPWEPPLTPAEVERLRLLRAYYHDPTPENARLLSAFEVGKLNELRRIRKAL</sequence>
<comment type="caution">
    <text evidence="1">The sequence shown here is derived from an EMBL/GenBank/DDBJ whole genome shotgun (WGS) entry which is preliminary data.</text>
</comment>
<evidence type="ECO:0000313" key="2">
    <source>
        <dbReference type="Proteomes" id="UP001628193"/>
    </source>
</evidence>
<dbReference type="EMBL" id="BAAFGK010000005">
    <property type="protein sequence ID" value="GAB0058845.1"/>
    <property type="molecule type" value="Genomic_DNA"/>
</dbReference>
<proteinExistence type="predicted"/>
<dbReference type="InterPro" id="IPR010319">
    <property type="entry name" value="Transglutaminase-like_Cys_pept"/>
</dbReference>
<accession>A0ABQ0CD92</accession>
<dbReference type="RefSeq" id="WP_420906564.1">
    <property type="nucleotide sequence ID" value="NZ_BAAFGK010000005.1"/>
</dbReference>
<protein>
    <recommendedName>
        <fullName evidence="3">Transglutaminase-like cysteine proteinase BTLCP</fullName>
    </recommendedName>
</protein>
<evidence type="ECO:0000313" key="1">
    <source>
        <dbReference type="EMBL" id="GAB0058845.1"/>
    </source>
</evidence>
<dbReference type="Gene3D" id="3.10.620.30">
    <property type="match status" value="1"/>
</dbReference>
<keyword evidence="2" id="KW-1185">Reference proteome</keyword>
<dbReference type="Proteomes" id="UP001628193">
    <property type="component" value="Unassembled WGS sequence"/>
</dbReference>
<dbReference type="PANTHER" id="PTHR39327">
    <property type="match status" value="1"/>
</dbReference>